<evidence type="ECO:0000256" key="5">
    <source>
        <dbReference type="ARBA" id="ARBA00022747"/>
    </source>
</evidence>
<dbReference type="GO" id="GO:0015667">
    <property type="term" value="F:site-specific DNA-methyltransferase (cytosine-N4-specific) activity"/>
    <property type="evidence" value="ECO:0007669"/>
    <property type="project" value="UniProtKB-EC"/>
</dbReference>
<keyword evidence="3 10" id="KW-0808">Transferase</keyword>
<name>A0A099U095_9HELI</name>
<organism evidence="10 13">
    <name type="scientific">Helicobacter muridarum</name>
    <dbReference type="NCBI Taxonomy" id="216"/>
    <lineage>
        <taxon>Bacteria</taxon>
        <taxon>Pseudomonadati</taxon>
        <taxon>Campylobacterota</taxon>
        <taxon>Epsilonproteobacteria</taxon>
        <taxon>Campylobacterales</taxon>
        <taxon>Helicobacteraceae</taxon>
        <taxon>Helicobacter</taxon>
    </lineage>
</organism>
<dbReference type="InterPro" id="IPR001091">
    <property type="entry name" value="RM_Methyltransferase"/>
</dbReference>
<dbReference type="PROSITE" id="PS00093">
    <property type="entry name" value="N4_MTASE"/>
    <property type="match status" value="1"/>
</dbReference>
<gene>
    <name evidence="10" type="primary">yhdJ_6</name>
    <name evidence="11" type="ORF">LS73_006455</name>
    <name evidence="10" type="ORF">NCTC12714_01675</name>
</gene>
<dbReference type="GO" id="GO:0005737">
    <property type="term" value="C:cytoplasm"/>
    <property type="evidence" value="ECO:0007669"/>
    <property type="project" value="TreeGrafter"/>
</dbReference>
<dbReference type="Gene3D" id="3.40.50.150">
    <property type="entry name" value="Vaccinia Virus protein VP39"/>
    <property type="match status" value="1"/>
</dbReference>
<dbReference type="InterPro" id="IPR002941">
    <property type="entry name" value="DNA_methylase_N4/N6"/>
</dbReference>
<dbReference type="REBASE" id="432142">
    <property type="entry name" value="M.Hmu12714VI"/>
</dbReference>
<dbReference type="GO" id="GO:0009307">
    <property type="term" value="P:DNA restriction-modification system"/>
    <property type="evidence" value="ECO:0007669"/>
    <property type="project" value="UniProtKB-KW"/>
</dbReference>
<dbReference type="RefSeq" id="WP_034557801.1">
    <property type="nucleotide sequence ID" value="NZ_FZML01000016.1"/>
</dbReference>
<dbReference type="PANTHER" id="PTHR13370:SF3">
    <property type="entry name" value="TRNA (GUANINE(10)-N2)-METHYLTRANSFERASE HOMOLOG"/>
    <property type="match status" value="1"/>
</dbReference>
<dbReference type="Proteomes" id="UP000255139">
    <property type="component" value="Unassembled WGS sequence"/>
</dbReference>
<dbReference type="OrthoDB" id="9773060at2"/>
<dbReference type="EMBL" id="JRPD02000013">
    <property type="protein sequence ID" value="TLD99940.1"/>
    <property type="molecule type" value="Genomic_DNA"/>
</dbReference>
<sequence length="294" mass="33624">MTRNSQTSSFGVSARIGHNSSKFYNSKLYKELDIKADKTAKENNIDKNYLDKIYFHSSEAMKELPNNSVHLMITSPPYNVRKDYDDNLSLNEYLNLLRNVFGETHRVLVNGGRACINIANVGRKPYIPLTMYVNQIMLELGFLMRGEIIWNKSASSGVSLAWGSFKSASNPVLRDTHEYILIFSKGDFKRDKNNKQDSISKENFMEWSKSIWSFSAVSARKIGHPAPFPLELPKRLIEFYSFENDIILDPFMGSGTTALAAIELNRHFIGYEINEEYIKLANSKILNKQNVLLK</sequence>
<keyword evidence="5" id="KW-0680">Restriction system</keyword>
<dbReference type="EMBL" id="UGJE01000002">
    <property type="protein sequence ID" value="STQ86864.1"/>
    <property type="molecule type" value="Genomic_DNA"/>
</dbReference>
<keyword evidence="13" id="KW-1185">Reference proteome</keyword>
<evidence type="ECO:0000313" key="12">
    <source>
        <dbReference type="Proteomes" id="UP000029922"/>
    </source>
</evidence>
<reference evidence="10 13" key="2">
    <citation type="submission" date="2018-06" db="EMBL/GenBank/DDBJ databases">
        <authorList>
            <consortium name="Pathogen Informatics"/>
            <person name="Doyle S."/>
        </authorList>
    </citation>
    <scope>NUCLEOTIDE SEQUENCE [LARGE SCALE GENOMIC DNA]</scope>
    <source>
        <strain evidence="10 13">NCTC12714</strain>
    </source>
</reference>
<dbReference type="SUPFAM" id="SSF53335">
    <property type="entry name" value="S-adenosyl-L-methionine-dependent methyltransferases"/>
    <property type="match status" value="1"/>
</dbReference>
<dbReference type="GO" id="GO:0003677">
    <property type="term" value="F:DNA binding"/>
    <property type="evidence" value="ECO:0007669"/>
    <property type="project" value="UniProtKB-KW"/>
</dbReference>
<protein>
    <recommendedName>
        <fullName evidence="8">Methyltransferase</fullName>
        <ecNumber evidence="8">2.1.1.-</ecNumber>
    </recommendedName>
</protein>
<evidence type="ECO:0000256" key="4">
    <source>
        <dbReference type="ARBA" id="ARBA00022691"/>
    </source>
</evidence>
<dbReference type="GO" id="GO:0032259">
    <property type="term" value="P:methylation"/>
    <property type="evidence" value="ECO:0007669"/>
    <property type="project" value="UniProtKB-KW"/>
</dbReference>
<comment type="catalytic activity">
    <reaction evidence="7">
        <text>a 2'-deoxycytidine in DNA + S-adenosyl-L-methionine = an N(4)-methyl-2'-deoxycytidine in DNA + S-adenosyl-L-homocysteine + H(+)</text>
        <dbReference type="Rhea" id="RHEA:16857"/>
        <dbReference type="Rhea" id="RHEA-COMP:11369"/>
        <dbReference type="Rhea" id="RHEA-COMP:13674"/>
        <dbReference type="ChEBI" id="CHEBI:15378"/>
        <dbReference type="ChEBI" id="CHEBI:57856"/>
        <dbReference type="ChEBI" id="CHEBI:59789"/>
        <dbReference type="ChEBI" id="CHEBI:85452"/>
        <dbReference type="ChEBI" id="CHEBI:137933"/>
        <dbReference type="EC" id="2.1.1.113"/>
    </reaction>
</comment>
<dbReference type="InterPro" id="IPR029063">
    <property type="entry name" value="SAM-dependent_MTases_sf"/>
</dbReference>
<evidence type="ECO:0000313" key="11">
    <source>
        <dbReference type="EMBL" id="TLD99940.1"/>
    </source>
</evidence>
<dbReference type="PRINTS" id="PR00508">
    <property type="entry name" value="S21N4MTFRASE"/>
</dbReference>
<keyword evidence="4" id="KW-0949">S-adenosyl-L-methionine</keyword>
<reference evidence="11 12" key="1">
    <citation type="journal article" date="2014" name="Genome Announc.">
        <title>Draft genome sequences of eight enterohepatic helicobacter species isolated from both laboratory and wild rodents.</title>
        <authorList>
            <person name="Sheh A."/>
            <person name="Shen Z."/>
            <person name="Fox J.G."/>
        </authorList>
    </citation>
    <scope>NUCLEOTIDE SEQUENCE [LARGE SCALE GENOMIC DNA]</scope>
    <source>
        <strain evidence="11 12">ST1</strain>
    </source>
</reference>
<keyword evidence="6" id="KW-0238">DNA-binding</keyword>
<dbReference type="Pfam" id="PF01555">
    <property type="entry name" value="N6_N4_Mtase"/>
    <property type="match status" value="1"/>
</dbReference>
<feature type="domain" description="DNA methylase N-4/N-6" evidence="9">
    <location>
        <begin position="69"/>
        <end position="282"/>
    </location>
</feature>
<dbReference type="AlphaFoldDB" id="A0A099U095"/>
<evidence type="ECO:0000256" key="1">
    <source>
        <dbReference type="ARBA" id="ARBA00010203"/>
    </source>
</evidence>
<evidence type="ECO:0000259" key="9">
    <source>
        <dbReference type="Pfam" id="PF01555"/>
    </source>
</evidence>
<dbReference type="STRING" id="216.LS73_04170"/>
<evidence type="ECO:0000256" key="2">
    <source>
        <dbReference type="ARBA" id="ARBA00022603"/>
    </source>
</evidence>
<evidence type="ECO:0000313" key="13">
    <source>
        <dbReference type="Proteomes" id="UP000255139"/>
    </source>
</evidence>
<dbReference type="PANTHER" id="PTHR13370">
    <property type="entry name" value="RNA METHYLASE-RELATED"/>
    <property type="match status" value="1"/>
</dbReference>
<evidence type="ECO:0000256" key="8">
    <source>
        <dbReference type="RuleBase" id="RU362026"/>
    </source>
</evidence>
<accession>A0A099U095</accession>
<evidence type="ECO:0000256" key="3">
    <source>
        <dbReference type="ARBA" id="ARBA00022679"/>
    </source>
</evidence>
<evidence type="ECO:0000256" key="7">
    <source>
        <dbReference type="ARBA" id="ARBA00049120"/>
    </source>
</evidence>
<dbReference type="EC" id="2.1.1.-" evidence="8"/>
<proteinExistence type="inferred from homology"/>
<dbReference type="GO" id="GO:0008170">
    <property type="term" value="F:N-methyltransferase activity"/>
    <property type="evidence" value="ECO:0007669"/>
    <property type="project" value="InterPro"/>
</dbReference>
<comment type="similarity">
    <text evidence="1">Belongs to the N(4)/N(6)-methyltransferase family. N(4) subfamily.</text>
</comment>
<keyword evidence="2 10" id="KW-0489">Methyltransferase</keyword>
<dbReference type="Proteomes" id="UP000029922">
    <property type="component" value="Unassembled WGS sequence"/>
</dbReference>
<dbReference type="InterPro" id="IPR017985">
    <property type="entry name" value="MeTrfase_CN4_CS"/>
</dbReference>
<dbReference type="REBASE" id="99286">
    <property type="entry name" value="M.HmuST1ORF4170P"/>
</dbReference>
<evidence type="ECO:0000256" key="6">
    <source>
        <dbReference type="ARBA" id="ARBA00023125"/>
    </source>
</evidence>
<evidence type="ECO:0000313" key="10">
    <source>
        <dbReference type="EMBL" id="STQ86864.1"/>
    </source>
</evidence>